<feature type="transmembrane region" description="Helical" evidence="5">
    <location>
        <begin position="71"/>
        <end position="91"/>
    </location>
</feature>
<evidence type="ECO:0000313" key="8">
    <source>
        <dbReference type="Proteomes" id="UP001501771"/>
    </source>
</evidence>
<feature type="transmembrane region" description="Helical" evidence="5">
    <location>
        <begin position="239"/>
        <end position="258"/>
    </location>
</feature>
<keyword evidence="4 5" id="KW-0472">Membrane</keyword>
<dbReference type="Proteomes" id="UP001501771">
    <property type="component" value="Unassembled WGS sequence"/>
</dbReference>
<keyword evidence="8" id="KW-1185">Reference proteome</keyword>
<evidence type="ECO:0000259" key="6">
    <source>
        <dbReference type="Pfam" id="PF14378"/>
    </source>
</evidence>
<dbReference type="Gene3D" id="1.20.144.10">
    <property type="entry name" value="Phosphatidic acid phosphatase type 2/haloperoxidase"/>
    <property type="match status" value="1"/>
</dbReference>
<protein>
    <recommendedName>
        <fullName evidence="6">Inositolphosphotransferase Aur1/Ipt1 domain-containing protein</fullName>
    </recommendedName>
</protein>
<proteinExistence type="predicted"/>
<dbReference type="PANTHER" id="PTHR31310">
    <property type="match status" value="1"/>
</dbReference>
<feature type="transmembrane region" description="Helical" evidence="5">
    <location>
        <begin position="289"/>
        <end position="308"/>
    </location>
</feature>
<feature type="transmembrane region" description="Helical" evidence="5">
    <location>
        <begin position="31"/>
        <end position="59"/>
    </location>
</feature>
<gene>
    <name evidence="7" type="ORF">GCM10009844_02680</name>
</gene>
<evidence type="ECO:0000256" key="3">
    <source>
        <dbReference type="ARBA" id="ARBA00022989"/>
    </source>
</evidence>
<organism evidence="7 8">
    <name type="scientific">Nocardioides koreensis</name>
    <dbReference type="NCBI Taxonomy" id="433651"/>
    <lineage>
        <taxon>Bacteria</taxon>
        <taxon>Bacillati</taxon>
        <taxon>Actinomycetota</taxon>
        <taxon>Actinomycetes</taxon>
        <taxon>Propionibacteriales</taxon>
        <taxon>Nocardioidaceae</taxon>
        <taxon>Nocardioides</taxon>
    </lineage>
</organism>
<dbReference type="CDD" id="cd03386">
    <property type="entry name" value="PAP2_Aur1_like"/>
    <property type="match status" value="1"/>
</dbReference>
<dbReference type="PANTHER" id="PTHR31310:SF7">
    <property type="entry name" value="PA-PHOSPHATASE RELATED-FAMILY PROTEIN DDB_G0268928"/>
    <property type="match status" value="1"/>
</dbReference>
<keyword evidence="3 5" id="KW-1133">Transmembrane helix</keyword>
<evidence type="ECO:0000313" key="7">
    <source>
        <dbReference type="EMBL" id="GAA2136468.1"/>
    </source>
</evidence>
<comment type="caution">
    <text evidence="7">The sequence shown here is derived from an EMBL/GenBank/DDBJ whole genome shotgun (WGS) entry which is preliminary data.</text>
</comment>
<feature type="transmembrane region" description="Helical" evidence="5">
    <location>
        <begin position="145"/>
        <end position="167"/>
    </location>
</feature>
<dbReference type="EMBL" id="BAAAQR010000001">
    <property type="protein sequence ID" value="GAA2136468.1"/>
    <property type="molecule type" value="Genomic_DNA"/>
</dbReference>
<keyword evidence="2 5" id="KW-0812">Transmembrane</keyword>
<comment type="subcellular location">
    <subcellularLocation>
        <location evidence="1">Membrane</location>
        <topology evidence="1">Multi-pass membrane protein</topology>
    </subcellularLocation>
</comment>
<dbReference type="Pfam" id="PF14378">
    <property type="entry name" value="PAP2_3"/>
    <property type="match status" value="1"/>
</dbReference>
<evidence type="ECO:0000256" key="1">
    <source>
        <dbReference type="ARBA" id="ARBA00004141"/>
    </source>
</evidence>
<reference evidence="7 8" key="1">
    <citation type="journal article" date="2019" name="Int. J. Syst. Evol. Microbiol.">
        <title>The Global Catalogue of Microorganisms (GCM) 10K type strain sequencing project: providing services to taxonomists for standard genome sequencing and annotation.</title>
        <authorList>
            <consortium name="The Broad Institute Genomics Platform"/>
            <consortium name="The Broad Institute Genome Sequencing Center for Infectious Disease"/>
            <person name="Wu L."/>
            <person name="Ma J."/>
        </authorList>
    </citation>
    <scope>NUCLEOTIDE SEQUENCE [LARGE SCALE GENOMIC DNA]</scope>
    <source>
        <strain evidence="7 8">JCM 16022</strain>
    </source>
</reference>
<feature type="transmembrane region" description="Helical" evidence="5">
    <location>
        <begin position="179"/>
        <end position="197"/>
    </location>
</feature>
<evidence type="ECO:0000256" key="2">
    <source>
        <dbReference type="ARBA" id="ARBA00022692"/>
    </source>
</evidence>
<dbReference type="InterPro" id="IPR052185">
    <property type="entry name" value="IPC_Synthase-Related"/>
</dbReference>
<evidence type="ECO:0000256" key="4">
    <source>
        <dbReference type="ARBA" id="ARBA00023136"/>
    </source>
</evidence>
<accession>A0ABN2Z402</accession>
<dbReference type="InterPro" id="IPR026841">
    <property type="entry name" value="Aur1/Ipt1"/>
</dbReference>
<evidence type="ECO:0000256" key="5">
    <source>
        <dbReference type="SAM" id="Phobius"/>
    </source>
</evidence>
<dbReference type="SUPFAM" id="SSF48317">
    <property type="entry name" value="Acid phosphatase/Vanadium-dependent haloperoxidase"/>
    <property type="match status" value="1"/>
</dbReference>
<dbReference type="InterPro" id="IPR036938">
    <property type="entry name" value="PAP2/HPO_sf"/>
</dbReference>
<sequence length="314" mass="34954">MGTGPGSVARAQAVERAPSTRPWARTTAMSVYAALFVLWSELLGIPSGTLQVFAWLWLGTVAWHVEAHPRYHLNFLLDWWPPVVGLMIYFYSRGLTDDLGFGVHFTMPITVDSWLGGGETPTQRLQEAWCGDPCLRETPPRWFDVGFTTVYMSHFLAGLTIAAVLWVRNRVEWVRWMRRYVTINFGALVVYILYPMAPPWMAAEQGYLPSGIHKITGRGWSDLGLGHFDVALSGVGNPVAAMPSLHAGMTVLIAAYAVQRLRTPWRWLLLAYPVAMSTALVYYGEHYVVDVLAGALLAALVLVGCKVWEDARGT</sequence>
<feature type="transmembrane region" description="Helical" evidence="5">
    <location>
        <begin position="265"/>
        <end position="283"/>
    </location>
</feature>
<dbReference type="RefSeq" id="WP_344146409.1">
    <property type="nucleotide sequence ID" value="NZ_BAAAQR010000001.1"/>
</dbReference>
<feature type="domain" description="Inositolphosphotransferase Aur1/Ipt1" evidence="6">
    <location>
        <begin position="142"/>
        <end position="302"/>
    </location>
</feature>
<name>A0ABN2Z402_9ACTN</name>